<comment type="caution">
    <text evidence="2">The sequence shown here is derived from an EMBL/GenBank/DDBJ whole genome shotgun (WGS) entry which is preliminary data.</text>
</comment>
<organism evidence="2 3">
    <name type="scientific">Reticulomyxa filosa</name>
    <dbReference type="NCBI Taxonomy" id="46433"/>
    <lineage>
        <taxon>Eukaryota</taxon>
        <taxon>Sar</taxon>
        <taxon>Rhizaria</taxon>
        <taxon>Retaria</taxon>
        <taxon>Foraminifera</taxon>
        <taxon>Monothalamids</taxon>
        <taxon>Reticulomyxidae</taxon>
        <taxon>Reticulomyxa</taxon>
    </lineage>
</organism>
<dbReference type="OrthoDB" id="428734at2759"/>
<dbReference type="InterPro" id="IPR036691">
    <property type="entry name" value="Endo/exonu/phosph_ase_sf"/>
</dbReference>
<dbReference type="AlphaFoldDB" id="X6LTV9"/>
<evidence type="ECO:0000313" key="3">
    <source>
        <dbReference type="Proteomes" id="UP000023152"/>
    </source>
</evidence>
<evidence type="ECO:0008006" key="4">
    <source>
        <dbReference type="Google" id="ProtNLM"/>
    </source>
</evidence>
<accession>X6LTV9</accession>
<reference evidence="2 3" key="1">
    <citation type="journal article" date="2013" name="Curr. Biol.">
        <title>The Genome of the Foraminiferan Reticulomyxa filosa.</title>
        <authorList>
            <person name="Glockner G."/>
            <person name="Hulsmann N."/>
            <person name="Schleicher M."/>
            <person name="Noegel A.A."/>
            <person name="Eichinger L."/>
            <person name="Gallinger C."/>
            <person name="Pawlowski J."/>
            <person name="Sierra R."/>
            <person name="Euteneuer U."/>
            <person name="Pillet L."/>
            <person name="Moustafa A."/>
            <person name="Platzer M."/>
            <person name="Groth M."/>
            <person name="Szafranski K."/>
            <person name="Schliwa M."/>
        </authorList>
    </citation>
    <scope>NUCLEOTIDE SEQUENCE [LARGE SCALE GENOMIC DNA]</scope>
</reference>
<dbReference type="Proteomes" id="UP000023152">
    <property type="component" value="Unassembled WGS sequence"/>
</dbReference>
<gene>
    <name evidence="2" type="ORF">RFI_32052</name>
</gene>
<protein>
    <recommendedName>
        <fullName evidence="4">Endonuclease/exonuclease/phosphatase domain-containing protein</fullName>
    </recommendedName>
</protein>
<evidence type="ECO:0000313" key="2">
    <source>
        <dbReference type="EMBL" id="ETO05348.1"/>
    </source>
</evidence>
<evidence type="ECO:0000256" key="1">
    <source>
        <dbReference type="SAM" id="MobiDB-lite"/>
    </source>
</evidence>
<feature type="region of interest" description="Disordered" evidence="1">
    <location>
        <begin position="135"/>
        <end position="179"/>
    </location>
</feature>
<dbReference type="Gene3D" id="3.60.10.10">
    <property type="entry name" value="Endonuclease/exonuclease/phosphatase"/>
    <property type="match status" value="1"/>
</dbReference>
<name>X6LTV9_RETFI</name>
<feature type="compositionally biased region" description="Basic residues" evidence="1">
    <location>
        <begin position="135"/>
        <end position="149"/>
    </location>
</feature>
<dbReference type="EMBL" id="ASPP01028243">
    <property type="protein sequence ID" value="ETO05348.1"/>
    <property type="molecule type" value="Genomic_DNA"/>
</dbReference>
<sequence>MNSGKGGVVDQMLLEGKLSKDYRDKRWPNVALSAKEQKSDYSHEYLFRDSYEQLPLDLQLLYPNITFAADGGVSIVDFLYYTYNNCQLIAVQNTLPEFMQYNMQELLLPNENWVSDHLPIAAVYQLIPVKNGSKKAQTKVKEKTKSKKKERLEKSQNKTKKPANKIENSTTKWKPMETF</sequence>
<keyword evidence="3" id="KW-1185">Reference proteome</keyword>
<proteinExistence type="predicted"/>